<proteinExistence type="predicted"/>
<dbReference type="OrthoDB" id="259971at2"/>
<gene>
    <name evidence="1" type="ORF">UC8_47780</name>
</gene>
<dbReference type="KEGG" id="rul:UC8_47780"/>
<dbReference type="EMBL" id="CP042914">
    <property type="protein sequence ID" value="QEG42736.1"/>
    <property type="molecule type" value="Genomic_DNA"/>
</dbReference>
<protein>
    <recommendedName>
        <fullName evidence="3">MgtE intracellular N domain protein</fullName>
    </recommendedName>
</protein>
<dbReference type="PROSITE" id="PS51257">
    <property type="entry name" value="PROKAR_LIPOPROTEIN"/>
    <property type="match status" value="1"/>
</dbReference>
<accession>A0A5B9QZZ7</accession>
<evidence type="ECO:0000313" key="2">
    <source>
        <dbReference type="Proteomes" id="UP000325286"/>
    </source>
</evidence>
<dbReference type="RefSeq" id="WP_068137815.1">
    <property type="nucleotide sequence ID" value="NZ_CP042914.1"/>
</dbReference>
<evidence type="ECO:0000313" key="1">
    <source>
        <dbReference type="EMBL" id="QEG42736.1"/>
    </source>
</evidence>
<name>A0A5B9QZZ7_9BACT</name>
<reference evidence="1 2" key="1">
    <citation type="submission" date="2019-08" db="EMBL/GenBank/DDBJ databases">
        <title>Deep-cultivation of Planctomycetes and their phenomic and genomic characterization uncovers novel biology.</title>
        <authorList>
            <person name="Wiegand S."/>
            <person name="Jogler M."/>
            <person name="Boedeker C."/>
            <person name="Pinto D."/>
            <person name="Vollmers J."/>
            <person name="Rivas-Marin E."/>
            <person name="Kohn T."/>
            <person name="Peeters S.H."/>
            <person name="Heuer A."/>
            <person name="Rast P."/>
            <person name="Oberbeckmann S."/>
            <person name="Bunk B."/>
            <person name="Jeske O."/>
            <person name="Meyerdierks A."/>
            <person name="Storesund J.E."/>
            <person name="Kallscheuer N."/>
            <person name="Luecker S."/>
            <person name="Lage O.M."/>
            <person name="Pohl T."/>
            <person name="Merkel B.J."/>
            <person name="Hornburger P."/>
            <person name="Mueller R.-W."/>
            <person name="Bruemmer F."/>
            <person name="Labrenz M."/>
            <person name="Spormann A.M."/>
            <person name="Op den Camp H."/>
            <person name="Overmann J."/>
            <person name="Amann R."/>
            <person name="Jetten M.S.M."/>
            <person name="Mascher T."/>
            <person name="Medema M.H."/>
            <person name="Devos D.P."/>
            <person name="Kaster A.-K."/>
            <person name="Ovreas L."/>
            <person name="Rohde M."/>
            <person name="Galperin M.Y."/>
            <person name="Jogler C."/>
        </authorList>
    </citation>
    <scope>NUCLEOTIDE SEQUENCE [LARGE SCALE GENOMIC DNA]</scope>
    <source>
        <strain evidence="1 2">UC8</strain>
    </source>
</reference>
<sequence length="215" mass="24244">MGLVFRLIAGACVATVLTQGIVIGACLVRGTLNTQSLTQIIALMNGIDITGQRLRLAMSRGDSAEQPDFDEILDARTRKSLDMDLRLDAQRRYSRELEEKLASLHAEQERFDLRREEFFQKLDEVRSGVQTEGMQELTRTLQALAPEQAKDQLLRMMDDGRIEDVVNIVQATPLDKRTDILAEFVSEEESKQLEEILRRIGEGEPATSLIDRAGR</sequence>
<dbReference type="AlphaFoldDB" id="A0A5B9QZZ7"/>
<evidence type="ECO:0008006" key="3">
    <source>
        <dbReference type="Google" id="ProtNLM"/>
    </source>
</evidence>
<keyword evidence="2" id="KW-1185">Reference proteome</keyword>
<organism evidence="1 2">
    <name type="scientific">Roseimaritima ulvae</name>
    <dbReference type="NCBI Taxonomy" id="980254"/>
    <lineage>
        <taxon>Bacteria</taxon>
        <taxon>Pseudomonadati</taxon>
        <taxon>Planctomycetota</taxon>
        <taxon>Planctomycetia</taxon>
        <taxon>Pirellulales</taxon>
        <taxon>Pirellulaceae</taxon>
        <taxon>Roseimaritima</taxon>
    </lineage>
</organism>
<dbReference type="Proteomes" id="UP000325286">
    <property type="component" value="Chromosome"/>
</dbReference>